<proteinExistence type="predicted"/>
<dbReference type="Gene3D" id="3.90.176.10">
    <property type="entry name" value="Toxin ADP-ribosyltransferase, Chain A, domain 1"/>
    <property type="match status" value="1"/>
</dbReference>
<evidence type="ECO:0000313" key="1">
    <source>
        <dbReference type="EMBL" id="MFI6496549.1"/>
    </source>
</evidence>
<dbReference type="EMBL" id="JBITGY010000001">
    <property type="protein sequence ID" value="MFI6496549.1"/>
    <property type="molecule type" value="Genomic_DNA"/>
</dbReference>
<dbReference type="RefSeq" id="WP_397078734.1">
    <property type="nucleotide sequence ID" value="NZ_JBITGY010000001.1"/>
</dbReference>
<sequence>MMFRAPRGYEALNMHPITKLSTEREILLPRGTSYFVRGVYRKNGQWCMEPDVVPKGWTAVHDRDGRLLGHLWTDNHKAAGFTRIEDPEPDMAYAGPRIRLILANAYKAGIPASDVLDPALYTPDFELRRDA</sequence>
<protein>
    <submittedName>
        <fullName evidence="1">Uncharacterized protein</fullName>
    </submittedName>
</protein>
<evidence type="ECO:0000313" key="2">
    <source>
        <dbReference type="Proteomes" id="UP001612741"/>
    </source>
</evidence>
<comment type="caution">
    <text evidence="1">The sequence shown here is derived from an EMBL/GenBank/DDBJ whole genome shotgun (WGS) entry which is preliminary data.</text>
</comment>
<gene>
    <name evidence="1" type="ORF">ACIBG2_04140</name>
</gene>
<dbReference type="SUPFAM" id="SSF56399">
    <property type="entry name" value="ADP-ribosylation"/>
    <property type="match status" value="1"/>
</dbReference>
<organism evidence="1 2">
    <name type="scientific">Nonomuraea typhae</name>
    <dbReference type="NCBI Taxonomy" id="2603600"/>
    <lineage>
        <taxon>Bacteria</taxon>
        <taxon>Bacillati</taxon>
        <taxon>Actinomycetota</taxon>
        <taxon>Actinomycetes</taxon>
        <taxon>Streptosporangiales</taxon>
        <taxon>Streptosporangiaceae</taxon>
        <taxon>Nonomuraea</taxon>
    </lineage>
</organism>
<name>A0ABW7YPX1_9ACTN</name>
<dbReference type="Proteomes" id="UP001612741">
    <property type="component" value="Unassembled WGS sequence"/>
</dbReference>
<accession>A0ABW7YPX1</accession>
<reference evidence="1 2" key="1">
    <citation type="submission" date="2024-10" db="EMBL/GenBank/DDBJ databases">
        <title>The Natural Products Discovery Center: Release of the First 8490 Sequenced Strains for Exploring Actinobacteria Biosynthetic Diversity.</title>
        <authorList>
            <person name="Kalkreuter E."/>
            <person name="Kautsar S.A."/>
            <person name="Yang D."/>
            <person name="Bader C.D."/>
            <person name="Teijaro C.N."/>
            <person name="Fluegel L."/>
            <person name="Davis C.M."/>
            <person name="Simpson J.R."/>
            <person name="Lauterbach L."/>
            <person name="Steele A.D."/>
            <person name="Gui C."/>
            <person name="Meng S."/>
            <person name="Li G."/>
            <person name="Viehrig K."/>
            <person name="Ye F."/>
            <person name="Su P."/>
            <person name="Kiefer A.F."/>
            <person name="Nichols A."/>
            <person name="Cepeda A.J."/>
            <person name="Yan W."/>
            <person name="Fan B."/>
            <person name="Jiang Y."/>
            <person name="Adhikari A."/>
            <person name="Zheng C.-J."/>
            <person name="Schuster L."/>
            <person name="Cowan T.M."/>
            <person name="Smanski M.J."/>
            <person name="Chevrette M.G."/>
            <person name="De Carvalho L.P.S."/>
            <person name="Shen B."/>
        </authorList>
    </citation>
    <scope>NUCLEOTIDE SEQUENCE [LARGE SCALE GENOMIC DNA]</scope>
    <source>
        <strain evidence="1 2">NPDC050545</strain>
    </source>
</reference>
<keyword evidence="2" id="KW-1185">Reference proteome</keyword>